<gene>
    <name evidence="3" type="ORF">GCM10010909_12540</name>
</gene>
<name>A0ABQ6A326_9PROT</name>
<organism evidence="3 4">
    <name type="scientific">Acidocella aquatica</name>
    <dbReference type="NCBI Taxonomy" id="1922313"/>
    <lineage>
        <taxon>Bacteria</taxon>
        <taxon>Pseudomonadati</taxon>
        <taxon>Pseudomonadota</taxon>
        <taxon>Alphaproteobacteria</taxon>
        <taxon>Acetobacterales</taxon>
        <taxon>Acidocellaceae</taxon>
        <taxon>Acidocella</taxon>
    </lineage>
</organism>
<protein>
    <recommendedName>
        <fullName evidence="2">HTH cro/C1-type domain-containing protein</fullName>
    </recommendedName>
</protein>
<keyword evidence="4" id="KW-1185">Reference proteome</keyword>
<dbReference type="InterPro" id="IPR001387">
    <property type="entry name" value="Cro/C1-type_HTH"/>
</dbReference>
<keyword evidence="1" id="KW-0238">DNA-binding</keyword>
<sequence>MARTTKSHEQNVGAEDFNDVVRIVAQRLQDARQSAGLTQSQLGEKAGVKQSYVFELEYGDTNPTLRTLEKMAKALDINLHDLLPGPPGAPASASDVKHLTAKLDRATSVVEEYLLNERHRIEREETRREKQETALREALREMAKIRFNLPPLDDLIENGQVPESE</sequence>
<evidence type="ECO:0000259" key="2">
    <source>
        <dbReference type="PROSITE" id="PS50943"/>
    </source>
</evidence>
<comment type="caution">
    <text evidence="3">The sequence shown here is derived from an EMBL/GenBank/DDBJ whole genome shotgun (WGS) entry which is preliminary data.</text>
</comment>
<dbReference type="Pfam" id="PF01381">
    <property type="entry name" value="HTH_3"/>
    <property type="match status" value="1"/>
</dbReference>
<dbReference type="Gene3D" id="1.10.260.40">
    <property type="entry name" value="lambda repressor-like DNA-binding domains"/>
    <property type="match status" value="1"/>
</dbReference>
<accession>A0ABQ6A326</accession>
<evidence type="ECO:0000256" key="1">
    <source>
        <dbReference type="ARBA" id="ARBA00023125"/>
    </source>
</evidence>
<dbReference type="PANTHER" id="PTHR46797">
    <property type="entry name" value="HTH-TYPE TRANSCRIPTIONAL REGULATOR"/>
    <property type="match status" value="1"/>
</dbReference>
<dbReference type="PROSITE" id="PS50943">
    <property type="entry name" value="HTH_CROC1"/>
    <property type="match status" value="1"/>
</dbReference>
<dbReference type="SUPFAM" id="SSF47413">
    <property type="entry name" value="lambda repressor-like DNA-binding domains"/>
    <property type="match status" value="1"/>
</dbReference>
<feature type="domain" description="HTH cro/C1-type" evidence="2">
    <location>
        <begin position="28"/>
        <end position="82"/>
    </location>
</feature>
<dbReference type="EMBL" id="BSOS01000026">
    <property type="protein sequence ID" value="GLR66574.1"/>
    <property type="molecule type" value="Genomic_DNA"/>
</dbReference>
<dbReference type="CDD" id="cd00093">
    <property type="entry name" value="HTH_XRE"/>
    <property type="match status" value="1"/>
</dbReference>
<evidence type="ECO:0000313" key="3">
    <source>
        <dbReference type="EMBL" id="GLR66574.1"/>
    </source>
</evidence>
<dbReference type="InterPro" id="IPR010982">
    <property type="entry name" value="Lambda_DNA-bd_dom_sf"/>
</dbReference>
<dbReference type="SMART" id="SM00530">
    <property type="entry name" value="HTH_XRE"/>
    <property type="match status" value="1"/>
</dbReference>
<dbReference type="PANTHER" id="PTHR46797:SF1">
    <property type="entry name" value="METHYLPHOSPHONATE SYNTHASE"/>
    <property type="match status" value="1"/>
</dbReference>
<proteinExistence type="predicted"/>
<reference evidence="4" key="1">
    <citation type="journal article" date="2019" name="Int. J. Syst. Evol. Microbiol.">
        <title>The Global Catalogue of Microorganisms (GCM) 10K type strain sequencing project: providing services to taxonomists for standard genome sequencing and annotation.</title>
        <authorList>
            <consortium name="The Broad Institute Genomics Platform"/>
            <consortium name="The Broad Institute Genome Sequencing Center for Infectious Disease"/>
            <person name="Wu L."/>
            <person name="Ma J."/>
        </authorList>
    </citation>
    <scope>NUCLEOTIDE SEQUENCE [LARGE SCALE GENOMIC DNA]</scope>
    <source>
        <strain evidence="4">NBRC 112502</strain>
    </source>
</reference>
<evidence type="ECO:0000313" key="4">
    <source>
        <dbReference type="Proteomes" id="UP001156641"/>
    </source>
</evidence>
<dbReference type="Proteomes" id="UP001156641">
    <property type="component" value="Unassembled WGS sequence"/>
</dbReference>
<dbReference type="RefSeq" id="WP_284257273.1">
    <property type="nucleotide sequence ID" value="NZ_BSOS01000026.1"/>
</dbReference>
<dbReference type="InterPro" id="IPR050807">
    <property type="entry name" value="TransReg_Diox_bact_type"/>
</dbReference>